<feature type="region of interest" description="Disordered" evidence="6">
    <location>
        <begin position="312"/>
        <end position="341"/>
    </location>
</feature>
<evidence type="ECO:0000259" key="7">
    <source>
        <dbReference type="PROSITE" id="PS50097"/>
    </source>
</evidence>
<dbReference type="Pfam" id="PF04500">
    <property type="entry name" value="FLYWCH"/>
    <property type="match status" value="1"/>
</dbReference>
<protein>
    <recommendedName>
        <fullName evidence="7">BTB domain-containing protein</fullName>
    </recommendedName>
</protein>
<keyword evidence="4" id="KW-0862">Zinc</keyword>
<evidence type="ECO:0000313" key="8">
    <source>
        <dbReference type="EMBL" id="CAH2991418.1"/>
    </source>
</evidence>
<dbReference type="InterPro" id="IPR051095">
    <property type="entry name" value="Dros_DevTransReg"/>
</dbReference>
<dbReference type="SUPFAM" id="SSF54695">
    <property type="entry name" value="POZ domain"/>
    <property type="match status" value="1"/>
</dbReference>
<dbReference type="EMBL" id="OU963900">
    <property type="protein sequence ID" value="CAH2991418.1"/>
    <property type="molecule type" value="Genomic_DNA"/>
</dbReference>
<evidence type="ECO:0000256" key="2">
    <source>
        <dbReference type="ARBA" id="ARBA00022723"/>
    </source>
</evidence>
<dbReference type="InterPro" id="IPR007588">
    <property type="entry name" value="Znf_FLYWCH"/>
</dbReference>
<evidence type="ECO:0000256" key="3">
    <source>
        <dbReference type="ARBA" id="ARBA00022771"/>
    </source>
</evidence>
<dbReference type="Pfam" id="PF00651">
    <property type="entry name" value="BTB"/>
    <property type="match status" value="1"/>
</dbReference>
<evidence type="ECO:0000256" key="6">
    <source>
        <dbReference type="SAM" id="MobiDB-lite"/>
    </source>
</evidence>
<dbReference type="Gene3D" id="3.30.710.10">
    <property type="entry name" value="Potassium Channel Kv1.1, Chain A"/>
    <property type="match status" value="1"/>
</dbReference>
<evidence type="ECO:0000256" key="4">
    <source>
        <dbReference type="ARBA" id="ARBA00022833"/>
    </source>
</evidence>
<keyword evidence="2" id="KW-0479">Metal-binding</keyword>
<dbReference type="Proteomes" id="UP001153292">
    <property type="component" value="Chromosome 7"/>
</dbReference>
<reference evidence="8" key="1">
    <citation type="submission" date="2021-12" db="EMBL/GenBank/DDBJ databases">
        <authorList>
            <person name="King R."/>
        </authorList>
    </citation>
    <scope>NUCLEOTIDE SEQUENCE</scope>
</reference>
<dbReference type="CDD" id="cd18315">
    <property type="entry name" value="BTB_POZ_BAB-like"/>
    <property type="match status" value="1"/>
</dbReference>
<evidence type="ECO:0000256" key="1">
    <source>
        <dbReference type="ARBA" id="ARBA00004123"/>
    </source>
</evidence>
<name>A0ABN8L884_CHISP</name>
<dbReference type="SMART" id="SM00225">
    <property type="entry name" value="BTB"/>
    <property type="match status" value="1"/>
</dbReference>
<keyword evidence="9" id="KW-1185">Reference proteome</keyword>
<dbReference type="PANTHER" id="PTHR23110:SF99">
    <property type="entry name" value="BROAD-COMPLEX CORE PROTEIN ISOFORM 6"/>
    <property type="match status" value="1"/>
</dbReference>
<feature type="compositionally biased region" description="Basic and acidic residues" evidence="6">
    <location>
        <begin position="312"/>
        <end position="322"/>
    </location>
</feature>
<comment type="subcellular location">
    <subcellularLocation>
        <location evidence="1">Nucleus</location>
    </subcellularLocation>
</comment>
<gene>
    <name evidence="8" type="ORF">CHILSU_LOCUS10511</name>
</gene>
<accession>A0ABN8L884</accession>
<dbReference type="PANTHER" id="PTHR23110">
    <property type="entry name" value="BTB DOMAIN TRANSCRIPTION FACTOR"/>
    <property type="match status" value="1"/>
</dbReference>
<dbReference type="InterPro" id="IPR011333">
    <property type="entry name" value="SKP1/BTB/POZ_sf"/>
</dbReference>
<evidence type="ECO:0000256" key="5">
    <source>
        <dbReference type="ARBA" id="ARBA00023242"/>
    </source>
</evidence>
<evidence type="ECO:0000313" key="9">
    <source>
        <dbReference type="Proteomes" id="UP001153292"/>
    </source>
</evidence>
<feature type="domain" description="BTB" evidence="7">
    <location>
        <begin position="31"/>
        <end position="96"/>
    </location>
</feature>
<dbReference type="PROSITE" id="PS50097">
    <property type="entry name" value="BTB"/>
    <property type="match status" value="1"/>
</dbReference>
<organism evidence="8 9">
    <name type="scientific">Chilo suppressalis</name>
    <name type="common">Asiatic rice borer moth</name>
    <dbReference type="NCBI Taxonomy" id="168631"/>
    <lineage>
        <taxon>Eukaryota</taxon>
        <taxon>Metazoa</taxon>
        <taxon>Ecdysozoa</taxon>
        <taxon>Arthropoda</taxon>
        <taxon>Hexapoda</taxon>
        <taxon>Insecta</taxon>
        <taxon>Pterygota</taxon>
        <taxon>Neoptera</taxon>
        <taxon>Endopterygota</taxon>
        <taxon>Lepidoptera</taxon>
        <taxon>Glossata</taxon>
        <taxon>Ditrysia</taxon>
        <taxon>Pyraloidea</taxon>
        <taxon>Crambidae</taxon>
        <taxon>Crambinae</taxon>
        <taxon>Chilo</taxon>
    </lineage>
</organism>
<dbReference type="InterPro" id="IPR000210">
    <property type="entry name" value="BTB/POZ_dom"/>
</dbReference>
<keyword evidence="5" id="KW-0539">Nucleus</keyword>
<proteinExistence type="predicted"/>
<keyword evidence="3" id="KW-0863">Zinc-finger</keyword>
<sequence length="341" mass="38700">MSQTQLSLTWQSFRNNICDGLSSFQQREEFVDMTLAADGHFVKVHQMILSLASPYLKELITSAPCPHPVLFLNQISYRTLCSILEYIYSGEVIVSKDDISELMQAAKALHIKGLEEMDWIDESARDQISLSASATDVKLISPAGKIVKQRKHAAYPIDSRKVQIDTITDSYSKLSNQEELNQNDDFMDTTDFDDSFDHHTPETKDVEDTKTTDIAKHQTIQYTLSNQGNIQMILNRFMYNLVYSYKNSNPPVRLWKCVENKANKCKASVTTKDDMVVQRVGAHKHAFHDKKILKKIEFGIVLSAIKDAESRGKIMKESRSNDTDITDAPSKVIKTKDPLRG</sequence>
<dbReference type="Gene3D" id="2.20.25.240">
    <property type="match status" value="1"/>
</dbReference>